<dbReference type="Proteomes" id="UP000499080">
    <property type="component" value="Unassembled WGS sequence"/>
</dbReference>
<evidence type="ECO:0000256" key="1">
    <source>
        <dbReference type="SAM" id="MobiDB-lite"/>
    </source>
</evidence>
<evidence type="ECO:0000313" key="2">
    <source>
        <dbReference type="EMBL" id="GBN07623.1"/>
    </source>
</evidence>
<gene>
    <name evidence="2" type="ORF">AVEN_176490_1</name>
</gene>
<proteinExistence type="predicted"/>
<name>A0A4Y2L1I7_ARAVE</name>
<protein>
    <submittedName>
        <fullName evidence="2">Uncharacterized protein</fullName>
    </submittedName>
</protein>
<reference evidence="2 3" key="1">
    <citation type="journal article" date="2019" name="Sci. Rep.">
        <title>Orb-weaving spider Araneus ventricosus genome elucidates the spidroin gene catalogue.</title>
        <authorList>
            <person name="Kono N."/>
            <person name="Nakamura H."/>
            <person name="Ohtoshi R."/>
            <person name="Moran D.A.P."/>
            <person name="Shinohara A."/>
            <person name="Yoshida Y."/>
            <person name="Fujiwara M."/>
            <person name="Mori M."/>
            <person name="Tomita M."/>
            <person name="Arakawa K."/>
        </authorList>
    </citation>
    <scope>NUCLEOTIDE SEQUENCE [LARGE SCALE GENOMIC DNA]</scope>
</reference>
<organism evidence="2 3">
    <name type="scientific">Araneus ventricosus</name>
    <name type="common">Orbweaver spider</name>
    <name type="synonym">Epeira ventricosa</name>
    <dbReference type="NCBI Taxonomy" id="182803"/>
    <lineage>
        <taxon>Eukaryota</taxon>
        <taxon>Metazoa</taxon>
        <taxon>Ecdysozoa</taxon>
        <taxon>Arthropoda</taxon>
        <taxon>Chelicerata</taxon>
        <taxon>Arachnida</taxon>
        <taxon>Araneae</taxon>
        <taxon>Araneomorphae</taxon>
        <taxon>Entelegynae</taxon>
        <taxon>Araneoidea</taxon>
        <taxon>Araneidae</taxon>
        <taxon>Araneus</taxon>
    </lineage>
</organism>
<feature type="region of interest" description="Disordered" evidence="1">
    <location>
        <begin position="1"/>
        <end position="155"/>
    </location>
</feature>
<feature type="compositionally biased region" description="Basic and acidic residues" evidence="1">
    <location>
        <begin position="91"/>
        <end position="130"/>
    </location>
</feature>
<dbReference type="EMBL" id="BGPR01116622">
    <property type="protein sequence ID" value="GBN07623.1"/>
    <property type="molecule type" value="Genomic_DNA"/>
</dbReference>
<sequence>MWRGELRKEPEYGGRKQGEQWEEQELKSGEEGGENRLFRRRGTDFWNYGGENQRTETWRGGEPEDCPNLEKKLEPGTMEENRRILRRKRRTTPDRRGKNGRIFKYEEKENRRTQEHRGRRGADWRHREGTRGLLKSAEGGRDRHWNLEEERTENH</sequence>
<keyword evidence="3" id="KW-1185">Reference proteome</keyword>
<feature type="compositionally biased region" description="Basic and acidic residues" evidence="1">
    <location>
        <begin position="53"/>
        <end position="83"/>
    </location>
</feature>
<feature type="compositionally biased region" description="Basic and acidic residues" evidence="1">
    <location>
        <begin position="138"/>
        <end position="155"/>
    </location>
</feature>
<comment type="caution">
    <text evidence="2">The sequence shown here is derived from an EMBL/GenBank/DDBJ whole genome shotgun (WGS) entry which is preliminary data.</text>
</comment>
<evidence type="ECO:0000313" key="3">
    <source>
        <dbReference type="Proteomes" id="UP000499080"/>
    </source>
</evidence>
<accession>A0A4Y2L1I7</accession>
<dbReference type="AlphaFoldDB" id="A0A4Y2L1I7"/>
<feature type="compositionally biased region" description="Basic and acidic residues" evidence="1">
    <location>
        <begin position="1"/>
        <end position="43"/>
    </location>
</feature>